<protein>
    <recommendedName>
        <fullName evidence="4">Integral membrane protein</fullName>
    </recommendedName>
</protein>
<keyword evidence="1" id="KW-0472">Membrane</keyword>
<gene>
    <name evidence="2" type="ORF">GCM10009688_17180</name>
</gene>
<name>A0ABN2P7V3_9MICC</name>
<keyword evidence="1" id="KW-1133">Transmembrane helix</keyword>
<evidence type="ECO:0000256" key="1">
    <source>
        <dbReference type="SAM" id="Phobius"/>
    </source>
</evidence>
<keyword evidence="3" id="KW-1185">Reference proteome</keyword>
<dbReference type="RefSeq" id="WP_152226601.1">
    <property type="nucleotide sequence ID" value="NZ_BAAALV010000002.1"/>
</dbReference>
<organism evidence="2 3">
    <name type="scientific">Arthrobacter gandavensis</name>
    <dbReference type="NCBI Taxonomy" id="169960"/>
    <lineage>
        <taxon>Bacteria</taxon>
        <taxon>Bacillati</taxon>
        <taxon>Actinomycetota</taxon>
        <taxon>Actinomycetes</taxon>
        <taxon>Micrococcales</taxon>
        <taxon>Micrococcaceae</taxon>
        <taxon>Arthrobacter</taxon>
    </lineage>
</organism>
<feature type="transmembrane region" description="Helical" evidence="1">
    <location>
        <begin position="192"/>
        <end position="214"/>
    </location>
</feature>
<feature type="transmembrane region" description="Helical" evidence="1">
    <location>
        <begin position="167"/>
        <end position="185"/>
    </location>
</feature>
<proteinExistence type="predicted"/>
<dbReference type="Proteomes" id="UP001500784">
    <property type="component" value="Unassembled WGS sequence"/>
</dbReference>
<reference evidence="2 3" key="1">
    <citation type="journal article" date="2019" name="Int. J. Syst. Evol. Microbiol.">
        <title>The Global Catalogue of Microorganisms (GCM) 10K type strain sequencing project: providing services to taxonomists for standard genome sequencing and annotation.</title>
        <authorList>
            <consortium name="The Broad Institute Genomics Platform"/>
            <consortium name="The Broad Institute Genome Sequencing Center for Infectious Disease"/>
            <person name="Wu L."/>
            <person name="Ma J."/>
        </authorList>
    </citation>
    <scope>NUCLEOTIDE SEQUENCE [LARGE SCALE GENOMIC DNA]</scope>
    <source>
        <strain evidence="2 3">JCM 13316</strain>
    </source>
</reference>
<keyword evidence="1" id="KW-0812">Transmembrane</keyword>
<evidence type="ECO:0000313" key="2">
    <source>
        <dbReference type="EMBL" id="GAA1912775.1"/>
    </source>
</evidence>
<evidence type="ECO:0008006" key="4">
    <source>
        <dbReference type="Google" id="ProtNLM"/>
    </source>
</evidence>
<evidence type="ECO:0000313" key="3">
    <source>
        <dbReference type="Proteomes" id="UP001500784"/>
    </source>
</evidence>
<comment type="caution">
    <text evidence="2">The sequence shown here is derived from an EMBL/GenBank/DDBJ whole genome shotgun (WGS) entry which is preliminary data.</text>
</comment>
<feature type="transmembrane region" description="Helical" evidence="1">
    <location>
        <begin position="245"/>
        <end position="267"/>
    </location>
</feature>
<accession>A0ABN2P7V3</accession>
<sequence length="274" mass="27904">MRTFGSAILVLIALLLSGAAVSSAWLAQNVVSAQGFAQLAQPLGDDEPFQAQLSSAVAAQASAAVTDGLPDGLVSLVEPIVERVVSGFAEAPGYPEAWTQTLERSHTATFDAGAPTLDLGPLLNLVSAQIAGEIGTEPAEAGERLLTVSGQDRSAELETLGRFAESWPLLAAAAVLASLLGLLIARRRSTTLALIGAGLVVLAGALWLASGAAARIVEGQTPANPVASTFVDGLVPLAQANFQSWLLVLLIGGGAAFILGLVLRLAAGSRRGVR</sequence>
<dbReference type="EMBL" id="BAAALV010000002">
    <property type="protein sequence ID" value="GAA1912775.1"/>
    <property type="molecule type" value="Genomic_DNA"/>
</dbReference>